<comment type="subunit">
    <text evidence="3">Homodimer.</text>
</comment>
<keyword evidence="7" id="KW-0521">NADP</keyword>
<evidence type="ECO:0000256" key="10">
    <source>
        <dbReference type="ARBA" id="ARBA00050997"/>
    </source>
</evidence>
<dbReference type="InterPro" id="IPR047109">
    <property type="entry name" value="CAD-like"/>
</dbReference>
<dbReference type="GO" id="GO:0008270">
    <property type="term" value="F:zinc ion binding"/>
    <property type="evidence" value="ECO:0007669"/>
    <property type="project" value="InterPro"/>
</dbReference>
<dbReference type="PANTHER" id="PTHR42683">
    <property type="entry name" value="ALDEHYDE REDUCTASE"/>
    <property type="match status" value="1"/>
</dbReference>
<dbReference type="AlphaFoldDB" id="A0A7H8R6U9"/>
<evidence type="ECO:0000313" key="13">
    <source>
        <dbReference type="EMBL" id="QKX61471.1"/>
    </source>
</evidence>
<dbReference type="Pfam" id="PF00107">
    <property type="entry name" value="ADH_zinc_N"/>
    <property type="match status" value="2"/>
</dbReference>
<comment type="similarity">
    <text evidence="2 11">Belongs to the zinc-containing alcohol dehydrogenase family.</text>
</comment>
<keyword evidence="5 11" id="KW-0479">Metal-binding</keyword>
<name>A0A7H8R6U9_TALRU</name>
<dbReference type="InterPro" id="IPR036291">
    <property type="entry name" value="NAD(P)-bd_dom_sf"/>
</dbReference>
<dbReference type="InterPro" id="IPR002328">
    <property type="entry name" value="ADH_Zn_CS"/>
</dbReference>
<dbReference type="Gene3D" id="3.40.50.720">
    <property type="entry name" value="NAD(P)-binding Rossmann-like Domain"/>
    <property type="match status" value="2"/>
</dbReference>
<dbReference type="InterPro" id="IPR047122">
    <property type="entry name" value="Trans-enoyl_RdTase-like"/>
</dbReference>
<dbReference type="CDD" id="cd08249">
    <property type="entry name" value="enoyl_reductase_like"/>
    <property type="match status" value="1"/>
</dbReference>
<dbReference type="Pfam" id="PF08240">
    <property type="entry name" value="ADH_N"/>
    <property type="match status" value="2"/>
</dbReference>
<gene>
    <name evidence="13" type="ORF">TRUGW13939_08619</name>
</gene>
<dbReference type="SMART" id="SM00829">
    <property type="entry name" value="PKS_ER"/>
    <property type="match status" value="1"/>
</dbReference>
<organism evidence="13 14">
    <name type="scientific">Talaromyces rugulosus</name>
    <name type="common">Penicillium rugulosum</name>
    <dbReference type="NCBI Taxonomy" id="121627"/>
    <lineage>
        <taxon>Eukaryota</taxon>
        <taxon>Fungi</taxon>
        <taxon>Dikarya</taxon>
        <taxon>Ascomycota</taxon>
        <taxon>Pezizomycotina</taxon>
        <taxon>Eurotiomycetes</taxon>
        <taxon>Eurotiomycetidae</taxon>
        <taxon>Eurotiales</taxon>
        <taxon>Trichocomaceae</taxon>
        <taxon>Talaromyces</taxon>
        <taxon>Talaromyces sect. Islandici</taxon>
    </lineage>
</organism>
<evidence type="ECO:0000256" key="11">
    <source>
        <dbReference type="RuleBase" id="RU361277"/>
    </source>
</evidence>
<dbReference type="FunFam" id="3.40.50.720:FF:000158">
    <property type="entry name" value="Zinc-binding alcohol dehydrogenase"/>
    <property type="match status" value="1"/>
</dbReference>
<sequence>MVSEIPLSRTALVKVSPGQAVITTQPMPALRPGYMLVQTKAVALNPADWTDIDYIGPPDIPNEAVSLSQSRYEGCTIGLDYAGIVVKVEPFVNVTGKLKPRTFQPGDRVFGSSHGCNAFNIEHGAFADYIVVKSDLQMHIPDHMNFEDAASLGVGVLSAGMGLFHASGQGIPSDLSSEAIVPGGKINDKGWILVYGGSTATGSIAIQLAKLAGYKVVTTCSPRNFDLAQRLGADAVFDYKSPNVSSLISKATSNTLRFAFDTVATDPTAAICANSFAPPLKGDSGEVDMNPALYVCLLYPQLPQNTPFAVEKRFFLGYSCWGYEYYFEGEILPASAADHDFGVEITHIVERLLQKKVLKNHPVSVNENDTQKGGLEGVLIGLDKLRKGEVSGRKRLSIRTGGPRQNQLLHTATSIFSILSANSCNLFEPILDKTLDMANTFKGWVAHSATSPLTFTTFQPKPFTPTDIEIAVSHCGICGTDLHTLRSGWGQTDYPCVLGHEIIGSVIQMGSAVSHSSKFSLGDRVGIGAQSGACLRADCEACADGQENYCSRIVGTYNGRYADRSRSCGGYATRWRGPAHFVFKIPDALPSAAAAPLLCGGVTVFAPLRKYGAGPGKSVGIVGIGGLGHLGILLAKAMRCSRVVAISRTGKKRKDALDEKTGLGADSFIATDEEDKWGRVHARTLDLIICTVDGYEMPLGQYLRLLKVGGTFVQVGAPEGPLPQLHAWSLIQKGIQLTGSNIGSPEDIRQMLQLAAEKRVLPWVEQRPMHDVNNALADMHAGKARFRYVLVNDADSAKL</sequence>
<dbReference type="InterPro" id="IPR013154">
    <property type="entry name" value="ADH-like_N"/>
</dbReference>
<dbReference type="GO" id="GO:0006066">
    <property type="term" value="P:alcohol metabolic process"/>
    <property type="evidence" value="ECO:0007669"/>
    <property type="project" value="UniProtKB-ARBA"/>
</dbReference>
<proteinExistence type="inferred from homology"/>
<keyword evidence="6 11" id="KW-0862">Zinc</keyword>
<dbReference type="PROSITE" id="PS00059">
    <property type="entry name" value="ADH_ZINC"/>
    <property type="match status" value="1"/>
</dbReference>
<dbReference type="Proteomes" id="UP000509510">
    <property type="component" value="Chromosome V"/>
</dbReference>
<evidence type="ECO:0000256" key="2">
    <source>
        <dbReference type="ARBA" id="ARBA00008072"/>
    </source>
</evidence>
<evidence type="ECO:0000256" key="6">
    <source>
        <dbReference type="ARBA" id="ARBA00022833"/>
    </source>
</evidence>
<dbReference type="InterPro" id="IPR013149">
    <property type="entry name" value="ADH-like_C"/>
</dbReference>
<dbReference type="SUPFAM" id="SSF51735">
    <property type="entry name" value="NAD(P)-binding Rossmann-fold domains"/>
    <property type="match status" value="2"/>
</dbReference>
<dbReference type="InterPro" id="IPR020843">
    <property type="entry name" value="ER"/>
</dbReference>
<reference evidence="14" key="1">
    <citation type="submission" date="2020-06" db="EMBL/GenBank/DDBJ databases">
        <title>A chromosome-scale genome assembly of Talaromyces rugulosus W13939.</title>
        <authorList>
            <person name="Wang B."/>
            <person name="Guo L."/>
            <person name="Ye K."/>
            <person name="Wang L."/>
        </authorList>
    </citation>
    <scope>NUCLEOTIDE SEQUENCE [LARGE SCALE GENOMIC DNA]</scope>
    <source>
        <strain evidence="14">W13939</strain>
    </source>
</reference>
<evidence type="ECO:0000256" key="3">
    <source>
        <dbReference type="ARBA" id="ARBA00011738"/>
    </source>
</evidence>
<feature type="domain" description="Enoyl reductase (ER)" evidence="12">
    <location>
        <begin position="18"/>
        <end position="790"/>
    </location>
</feature>
<dbReference type="SUPFAM" id="SSF50129">
    <property type="entry name" value="GroES-like"/>
    <property type="match status" value="2"/>
</dbReference>
<evidence type="ECO:0000256" key="1">
    <source>
        <dbReference type="ARBA" id="ARBA00001947"/>
    </source>
</evidence>
<evidence type="ECO:0000259" key="12">
    <source>
        <dbReference type="SMART" id="SM00829"/>
    </source>
</evidence>
<dbReference type="Gene3D" id="3.90.180.10">
    <property type="entry name" value="Medium-chain alcohol dehydrogenases, catalytic domain"/>
    <property type="match status" value="2"/>
</dbReference>
<dbReference type="EMBL" id="CP055902">
    <property type="protein sequence ID" value="QKX61471.1"/>
    <property type="molecule type" value="Genomic_DNA"/>
</dbReference>
<dbReference type="InterPro" id="IPR011032">
    <property type="entry name" value="GroES-like_sf"/>
</dbReference>
<keyword evidence="8" id="KW-0560">Oxidoreductase</keyword>
<evidence type="ECO:0000256" key="9">
    <source>
        <dbReference type="ARBA" id="ARBA00024074"/>
    </source>
</evidence>
<dbReference type="GeneID" id="55996107"/>
<accession>A0A7H8R6U9</accession>
<dbReference type="OrthoDB" id="1879366at2759"/>
<comment type="cofactor">
    <cofactor evidence="1 11">
        <name>Zn(2+)</name>
        <dbReference type="ChEBI" id="CHEBI:29105"/>
    </cofactor>
</comment>
<evidence type="ECO:0000256" key="7">
    <source>
        <dbReference type="ARBA" id="ARBA00022857"/>
    </source>
</evidence>
<dbReference type="GO" id="GO:0016651">
    <property type="term" value="F:oxidoreductase activity, acting on NAD(P)H"/>
    <property type="evidence" value="ECO:0007669"/>
    <property type="project" value="InterPro"/>
</dbReference>
<evidence type="ECO:0000256" key="8">
    <source>
        <dbReference type="ARBA" id="ARBA00023002"/>
    </source>
</evidence>
<comment type="catalytic activity">
    <reaction evidence="10">
        <text>a primary alcohol + NADP(+) = an aldehyde + NADPH + H(+)</text>
        <dbReference type="Rhea" id="RHEA:15937"/>
        <dbReference type="ChEBI" id="CHEBI:15378"/>
        <dbReference type="ChEBI" id="CHEBI:15734"/>
        <dbReference type="ChEBI" id="CHEBI:17478"/>
        <dbReference type="ChEBI" id="CHEBI:57783"/>
        <dbReference type="ChEBI" id="CHEBI:58349"/>
        <dbReference type="EC" id="1.1.1.2"/>
    </reaction>
    <physiologicalReaction direction="left-to-right" evidence="10">
        <dbReference type="Rhea" id="RHEA:15938"/>
    </physiologicalReaction>
    <physiologicalReaction direction="right-to-left" evidence="10">
        <dbReference type="Rhea" id="RHEA:15939"/>
    </physiologicalReaction>
</comment>
<dbReference type="KEGG" id="trg:TRUGW13939_08619"/>
<evidence type="ECO:0000256" key="4">
    <source>
        <dbReference type="ARBA" id="ARBA00022553"/>
    </source>
</evidence>
<protein>
    <recommendedName>
        <fullName evidence="9">alcohol dehydrogenase (NADP(+))</fullName>
        <ecNumber evidence="9">1.1.1.2</ecNumber>
    </recommendedName>
</protein>
<keyword evidence="14" id="KW-1185">Reference proteome</keyword>
<keyword evidence="4" id="KW-0597">Phosphoprotein</keyword>
<dbReference type="GO" id="GO:0008106">
    <property type="term" value="F:alcohol dehydrogenase (NADP+) activity"/>
    <property type="evidence" value="ECO:0007669"/>
    <property type="project" value="UniProtKB-EC"/>
</dbReference>
<dbReference type="CDD" id="cd05283">
    <property type="entry name" value="CAD1"/>
    <property type="match status" value="1"/>
</dbReference>
<dbReference type="RefSeq" id="XP_035347645.1">
    <property type="nucleotide sequence ID" value="XM_035491752.1"/>
</dbReference>
<evidence type="ECO:0000256" key="5">
    <source>
        <dbReference type="ARBA" id="ARBA00022723"/>
    </source>
</evidence>
<evidence type="ECO:0000313" key="14">
    <source>
        <dbReference type="Proteomes" id="UP000509510"/>
    </source>
</evidence>
<dbReference type="EC" id="1.1.1.2" evidence="9"/>